<dbReference type="GO" id="GO:0006107">
    <property type="term" value="P:oxaloacetate metabolic process"/>
    <property type="evidence" value="ECO:0007669"/>
    <property type="project" value="TreeGrafter"/>
</dbReference>
<dbReference type="PIRSF" id="PIRSF015582">
    <property type="entry name" value="Cit_lyase_B"/>
    <property type="match status" value="1"/>
</dbReference>
<keyword evidence="3 4" id="KW-0460">Magnesium</keyword>
<sequence>MSTHHCHYMALGATLYIPATRTDIPLILNQKKQIWIRSVIICTEDAISEVDLAPALANIQSVLAQIRPSPILKFIRPRNLKVFTQLIKMPGIENINGFVLPKVDESNLLSYGEIVAQLPTLFLMPTIETDLAFSRNRLEMFREKLAELTNPILCVRIGGNDLLGLLKLKHPKNHTIYDTPLRNVINDIILTFRPAGYKLAAPIFEYLNNHKLLQQEVVLDTMHGLFTKAAVHPSQVAVIESSYRVCKQDLDLAKIALQEKNTAIFKLNEQMVEPSTHRFWAEDLLQRAEHYGVCCEQL</sequence>
<feature type="binding site" evidence="4">
    <location>
        <position position="161"/>
    </location>
    <ligand>
        <name>Mg(2+)</name>
        <dbReference type="ChEBI" id="CHEBI:18420"/>
    </ligand>
</feature>
<evidence type="ECO:0000313" key="6">
    <source>
        <dbReference type="Proteomes" id="UP000516072"/>
    </source>
</evidence>
<dbReference type="InterPro" id="IPR040442">
    <property type="entry name" value="Pyrv_kinase-like_dom_sf"/>
</dbReference>
<dbReference type="InterPro" id="IPR015813">
    <property type="entry name" value="Pyrv/PenolPyrv_kinase-like_dom"/>
</dbReference>
<comment type="cofactor">
    <cofactor evidence="1">
        <name>Mg(2+)</name>
        <dbReference type="ChEBI" id="CHEBI:18420"/>
    </cofactor>
</comment>
<dbReference type="Pfam" id="PF15617">
    <property type="entry name" value="C-C_Bond_Lyase"/>
    <property type="match status" value="1"/>
</dbReference>
<evidence type="ECO:0000256" key="2">
    <source>
        <dbReference type="ARBA" id="ARBA00022723"/>
    </source>
</evidence>
<dbReference type="InterPro" id="IPR039480">
    <property type="entry name" value="C-C_Bond_Lyase-like"/>
</dbReference>
<dbReference type="Proteomes" id="UP000516072">
    <property type="component" value="Chromosome"/>
</dbReference>
<accession>A0A7G1Q9C9</accession>
<protein>
    <submittedName>
        <fullName evidence="5">ATP/GTP-binding protein</fullName>
    </submittedName>
</protein>
<dbReference type="GO" id="GO:0003824">
    <property type="term" value="F:catalytic activity"/>
    <property type="evidence" value="ECO:0007669"/>
    <property type="project" value="InterPro"/>
</dbReference>
<dbReference type="GO" id="GO:0000287">
    <property type="term" value="F:magnesium ion binding"/>
    <property type="evidence" value="ECO:0007669"/>
    <property type="project" value="TreeGrafter"/>
</dbReference>
<dbReference type="Gene3D" id="3.20.20.60">
    <property type="entry name" value="Phosphoenolpyruvate-binding domains"/>
    <property type="match status" value="1"/>
</dbReference>
<dbReference type="PANTHER" id="PTHR32308:SF10">
    <property type="entry name" value="CITRATE LYASE SUBUNIT BETA"/>
    <property type="match status" value="1"/>
</dbReference>
<evidence type="ECO:0000256" key="4">
    <source>
        <dbReference type="PIRSR" id="PIRSR015582-2"/>
    </source>
</evidence>
<dbReference type="SUPFAM" id="SSF51621">
    <property type="entry name" value="Phosphoenolpyruvate/pyruvate domain"/>
    <property type="match status" value="1"/>
</dbReference>
<dbReference type="RefSeq" id="WP_232085985.1">
    <property type="nucleotide sequence ID" value="NZ_LR778175.1"/>
</dbReference>
<proteinExistence type="predicted"/>
<keyword evidence="2 4" id="KW-0479">Metal-binding</keyword>
<gene>
    <name evidence="5" type="ORF">NSCAC_0721</name>
</gene>
<evidence type="ECO:0000256" key="1">
    <source>
        <dbReference type="ARBA" id="ARBA00001946"/>
    </source>
</evidence>
<keyword evidence="6" id="KW-1185">Reference proteome</keyword>
<evidence type="ECO:0000256" key="3">
    <source>
        <dbReference type="ARBA" id="ARBA00022842"/>
    </source>
</evidence>
<dbReference type="EMBL" id="LR778175">
    <property type="protein sequence ID" value="CAB1275549.1"/>
    <property type="molecule type" value="Genomic_DNA"/>
</dbReference>
<dbReference type="PANTHER" id="PTHR32308">
    <property type="entry name" value="LYASE BETA SUBUNIT, PUTATIVE (AFU_ORTHOLOGUE AFUA_4G13030)-RELATED"/>
    <property type="match status" value="1"/>
</dbReference>
<evidence type="ECO:0000313" key="5">
    <source>
        <dbReference type="EMBL" id="CAB1275549.1"/>
    </source>
</evidence>
<reference evidence="5 6" key="1">
    <citation type="submission" date="2020-03" db="EMBL/GenBank/DDBJ databases">
        <authorList>
            <person name="Picone N."/>
        </authorList>
    </citation>
    <scope>NUCLEOTIDE SEQUENCE [LARGE SCALE GENOMIC DNA]</scope>
    <source>
        <strain evidence="5">NSCAC1</strain>
    </source>
</reference>
<dbReference type="KEGG" id="ntg:NSCAC_0721"/>
<dbReference type="InterPro" id="IPR011206">
    <property type="entry name" value="Citrate_lyase_beta/mcl1/mcl2"/>
</dbReference>
<organism evidence="5 6">
    <name type="scientific">Candidatus Nitrosacidococcus tergens</name>
    <dbReference type="NCBI Taxonomy" id="553981"/>
    <lineage>
        <taxon>Bacteria</taxon>
        <taxon>Pseudomonadati</taxon>
        <taxon>Pseudomonadota</taxon>
        <taxon>Gammaproteobacteria</taxon>
        <taxon>Chromatiales</taxon>
        <taxon>Chromatiaceae</taxon>
        <taxon>Candidatus Nitrosacidococcus</taxon>
    </lineage>
</organism>
<dbReference type="AlphaFoldDB" id="A0A7G1Q9C9"/>
<name>A0A7G1Q9C9_9GAMM</name>